<evidence type="ECO:0000256" key="5">
    <source>
        <dbReference type="ARBA" id="ARBA00035633"/>
    </source>
</evidence>
<reference evidence="11" key="1">
    <citation type="submission" date="2019-02" db="EMBL/GenBank/DDBJ databases">
        <authorList>
            <person name="Gruber-Vodicka R. H."/>
            <person name="Seah K. B. B."/>
        </authorList>
    </citation>
    <scope>NUCLEOTIDE SEQUENCE</scope>
    <source>
        <strain evidence="13">BECK_SA2B12</strain>
        <strain evidence="11">BECK_SA2B15</strain>
        <strain evidence="12">BECK_SA2B20</strain>
    </source>
</reference>
<dbReference type="InterPro" id="IPR043132">
    <property type="entry name" value="BCAT-like_C"/>
</dbReference>
<dbReference type="GO" id="GO:0008652">
    <property type="term" value="P:amino acid biosynthetic process"/>
    <property type="evidence" value="ECO:0007669"/>
    <property type="project" value="UniProtKB-ARBA"/>
</dbReference>
<dbReference type="InterPro" id="IPR043131">
    <property type="entry name" value="BCAT-like_N"/>
</dbReference>
<comment type="catalytic activity">
    <reaction evidence="7">
        <text>4-amino-4-deoxychorismate = 4-aminobenzoate + pyruvate + H(+)</text>
        <dbReference type="Rhea" id="RHEA:16201"/>
        <dbReference type="ChEBI" id="CHEBI:15361"/>
        <dbReference type="ChEBI" id="CHEBI:15378"/>
        <dbReference type="ChEBI" id="CHEBI:17836"/>
        <dbReference type="ChEBI" id="CHEBI:58406"/>
        <dbReference type="EC" id="4.1.3.38"/>
    </reaction>
</comment>
<dbReference type="Gene3D" id="3.30.470.10">
    <property type="match status" value="1"/>
</dbReference>
<evidence type="ECO:0000256" key="7">
    <source>
        <dbReference type="ARBA" id="ARBA00049529"/>
    </source>
</evidence>
<proteinExistence type="inferred from homology"/>
<evidence type="ECO:0000256" key="2">
    <source>
        <dbReference type="ARBA" id="ARBA00009320"/>
    </source>
</evidence>
<evidence type="ECO:0000256" key="10">
    <source>
        <dbReference type="ARBA" id="ARBA00080135"/>
    </source>
</evidence>
<evidence type="ECO:0000313" key="12">
    <source>
        <dbReference type="EMBL" id="VFJ99871.1"/>
    </source>
</evidence>
<dbReference type="Pfam" id="PF01063">
    <property type="entry name" value="Aminotran_4"/>
    <property type="match status" value="1"/>
</dbReference>
<evidence type="ECO:0000313" key="13">
    <source>
        <dbReference type="EMBL" id="VFK04239.1"/>
    </source>
</evidence>
<dbReference type="InterPro" id="IPR036038">
    <property type="entry name" value="Aminotransferase-like"/>
</dbReference>
<keyword evidence="3" id="KW-0663">Pyridoxal phosphate</keyword>
<gene>
    <name evidence="11" type="ORF">BECKH772A_GA0070896_101734</name>
    <name evidence="12" type="ORF">BECKH772B_GA0070898_101714</name>
    <name evidence="13" type="ORF">BECKH772C_GA0070978_101694</name>
</gene>
<evidence type="ECO:0000256" key="9">
    <source>
        <dbReference type="ARBA" id="ARBA00069174"/>
    </source>
</evidence>
<dbReference type="PANTHER" id="PTHR42743">
    <property type="entry name" value="AMINO-ACID AMINOTRANSFERASE"/>
    <property type="match status" value="1"/>
</dbReference>
<dbReference type="EMBL" id="CAADFI010000171">
    <property type="protein sequence ID" value="VFJ99871.1"/>
    <property type="molecule type" value="Genomic_DNA"/>
</dbReference>
<sequence>MSIAYLNGRYSRIEETRVSVSDRGFLFGDGVYEVFPVYGGKGFLQDRHLERLGRGLVTARIENPHTRAEWDDLLDELIRRNGSSANQAIYLQVTRGVAPRTHAFPEGGVVPTVLVTSQPLVISDEVKSAKAITRPDIRWGRCDIKSIALMGNVLLRQEAVDAGCMEAILIRDGQVTEGAASNVFVVCRGHIMTPLDSPSLFSGATRNLVIELGAAAGIPIEQADIPEATLRDADEIWITGSLMGVVPVVALDGAPVGGGQPGPFWKRIWSFFRDYRGKFLL</sequence>
<name>A0A450V4V5_9GAMM</name>
<dbReference type="GO" id="GO:0008696">
    <property type="term" value="F:4-amino-4-deoxychorismate lyase activity"/>
    <property type="evidence" value="ECO:0007669"/>
    <property type="project" value="UniProtKB-EC"/>
</dbReference>
<dbReference type="GO" id="GO:0005829">
    <property type="term" value="C:cytosol"/>
    <property type="evidence" value="ECO:0007669"/>
    <property type="project" value="TreeGrafter"/>
</dbReference>
<comment type="similarity">
    <text evidence="2">Belongs to the class-IV pyridoxal-phosphate-dependent aminotransferase family.</text>
</comment>
<keyword evidence="4" id="KW-0289">Folate biosynthesis</keyword>
<evidence type="ECO:0000256" key="1">
    <source>
        <dbReference type="ARBA" id="ARBA00001933"/>
    </source>
</evidence>
<evidence type="ECO:0000313" key="11">
    <source>
        <dbReference type="EMBL" id="VFJ99823.1"/>
    </source>
</evidence>
<comment type="cofactor">
    <cofactor evidence="1">
        <name>pyridoxal 5'-phosphate</name>
        <dbReference type="ChEBI" id="CHEBI:597326"/>
    </cofactor>
</comment>
<dbReference type="EMBL" id="CAADFJ010000169">
    <property type="protein sequence ID" value="VFK04239.1"/>
    <property type="molecule type" value="Genomic_DNA"/>
</dbReference>
<evidence type="ECO:0000256" key="6">
    <source>
        <dbReference type="ARBA" id="ARBA00035676"/>
    </source>
</evidence>
<dbReference type="SUPFAM" id="SSF56752">
    <property type="entry name" value="D-aminoacid aminotransferase-like PLP-dependent enzymes"/>
    <property type="match status" value="1"/>
</dbReference>
<accession>A0A450V4V5</accession>
<dbReference type="AlphaFoldDB" id="A0A450V4V5"/>
<protein>
    <recommendedName>
        <fullName evidence="9">Aminodeoxychorismate lyase</fullName>
        <ecNumber evidence="6">4.1.3.38</ecNumber>
    </recommendedName>
    <alternativeName>
        <fullName evidence="10">4-amino-4-deoxychorismate lyase</fullName>
    </alternativeName>
</protein>
<dbReference type="EMBL" id="CAADFG010000173">
    <property type="protein sequence ID" value="VFJ99823.1"/>
    <property type="molecule type" value="Genomic_DNA"/>
</dbReference>
<dbReference type="EC" id="4.1.3.38" evidence="6"/>
<dbReference type="FunFam" id="3.20.10.10:FF:000002">
    <property type="entry name" value="D-alanine aminotransferase"/>
    <property type="match status" value="1"/>
</dbReference>
<dbReference type="InterPro" id="IPR001544">
    <property type="entry name" value="Aminotrans_IV"/>
</dbReference>
<evidence type="ECO:0000256" key="8">
    <source>
        <dbReference type="ARBA" id="ARBA00054027"/>
    </source>
</evidence>
<organism evidence="11">
    <name type="scientific">Candidatus Kentrum eta</name>
    <dbReference type="NCBI Taxonomy" id="2126337"/>
    <lineage>
        <taxon>Bacteria</taxon>
        <taxon>Pseudomonadati</taxon>
        <taxon>Pseudomonadota</taxon>
        <taxon>Gammaproteobacteria</taxon>
        <taxon>Candidatus Kentrum</taxon>
    </lineage>
</organism>
<evidence type="ECO:0000256" key="4">
    <source>
        <dbReference type="ARBA" id="ARBA00022909"/>
    </source>
</evidence>
<evidence type="ECO:0000256" key="3">
    <source>
        <dbReference type="ARBA" id="ARBA00022898"/>
    </source>
</evidence>
<dbReference type="InterPro" id="IPR050571">
    <property type="entry name" value="Class-IV_PLP-Dep_Aminotrnsfr"/>
</dbReference>
<dbReference type="GO" id="GO:0046656">
    <property type="term" value="P:folic acid biosynthetic process"/>
    <property type="evidence" value="ECO:0007669"/>
    <property type="project" value="UniProtKB-KW"/>
</dbReference>
<dbReference type="PANTHER" id="PTHR42743:SF10">
    <property type="entry name" value="D-ALANINE AMINOTRANSFERASE"/>
    <property type="match status" value="1"/>
</dbReference>
<dbReference type="Gene3D" id="3.20.10.10">
    <property type="entry name" value="D-amino Acid Aminotransferase, subunit A, domain 2"/>
    <property type="match status" value="1"/>
</dbReference>
<comment type="pathway">
    <text evidence="5">Cofactor biosynthesis; tetrahydrofolate biosynthesis; 4-aminobenzoate from chorismate: step 2/2.</text>
</comment>
<comment type="function">
    <text evidence="8">Involved in the biosynthesis of p-aminobenzoate (PABA), a precursor of tetrahydrofolate. Converts 4-amino-4-deoxychorismate into 4-aminobenzoate (PABA) and pyruvate.</text>
</comment>